<dbReference type="InterPro" id="IPR006750">
    <property type="entry name" value="YdcZ"/>
</dbReference>
<gene>
    <name evidence="2" type="ORF">HMPREF1563_0838</name>
</gene>
<evidence type="ECO:0000256" key="1">
    <source>
        <dbReference type="SAM" id="Phobius"/>
    </source>
</evidence>
<feature type="transmembrane region" description="Helical" evidence="1">
    <location>
        <begin position="82"/>
        <end position="101"/>
    </location>
</feature>
<reference evidence="2 3" key="1">
    <citation type="submission" date="2014-01" db="EMBL/GenBank/DDBJ databases">
        <authorList>
            <person name="Durkin A.S."/>
            <person name="McCorrison J."/>
            <person name="Torralba M."/>
            <person name="Gillis M."/>
            <person name="Haft D.H."/>
            <person name="Methe B."/>
            <person name="Sutton G."/>
            <person name="Nelson K.E."/>
        </authorList>
    </citation>
    <scope>NUCLEOTIDE SEQUENCE [LARGE SCALE GENOMIC DNA]</scope>
    <source>
        <strain evidence="2 3">205/92</strain>
    </source>
</reference>
<dbReference type="Pfam" id="PF04657">
    <property type="entry name" value="DMT_YdcZ"/>
    <property type="match status" value="1"/>
</dbReference>
<keyword evidence="1" id="KW-0812">Transmembrane</keyword>
<dbReference type="PANTHER" id="PTHR34821:SF2">
    <property type="entry name" value="INNER MEMBRANE PROTEIN YDCZ"/>
    <property type="match status" value="1"/>
</dbReference>
<dbReference type="GO" id="GO:0005886">
    <property type="term" value="C:plasma membrane"/>
    <property type="evidence" value="ECO:0007669"/>
    <property type="project" value="TreeGrafter"/>
</dbReference>
<sequence>MPITRPELMKMKKDIALSLVAVFSGVLLTLMIMSNSYLSTFTSPLQASWLTHGIGSMVAVLIWLVVKKRFGKGKPAKKIPHWSYLGGIPGAFTVLLAAITVNSPLSLSGSIVLMLTGQIVTGLLIDHMGLLGLAQRKIAKKDYLTVLFLLLGSTLIIMGR</sequence>
<dbReference type="Proteomes" id="UP000022311">
    <property type="component" value="Unassembled WGS sequence"/>
</dbReference>
<dbReference type="AlphaFoldDB" id="A0AAV3M8A1"/>
<protein>
    <submittedName>
        <fullName evidence="2">PF04657 family protein</fullName>
    </submittedName>
</protein>
<evidence type="ECO:0000313" key="2">
    <source>
        <dbReference type="EMBL" id="EUD11624.1"/>
    </source>
</evidence>
<keyword evidence="1" id="KW-1133">Transmembrane helix</keyword>
<dbReference type="EMBL" id="JALD01000039">
    <property type="protein sequence ID" value="EUD11624.1"/>
    <property type="molecule type" value="Genomic_DNA"/>
</dbReference>
<feature type="transmembrane region" description="Helical" evidence="1">
    <location>
        <begin position="49"/>
        <end position="66"/>
    </location>
</feature>
<organism evidence="2 3">
    <name type="scientific">Providencia alcalifaciens 205/92</name>
    <dbReference type="NCBI Taxonomy" id="1256988"/>
    <lineage>
        <taxon>Bacteria</taxon>
        <taxon>Pseudomonadati</taxon>
        <taxon>Pseudomonadota</taxon>
        <taxon>Gammaproteobacteria</taxon>
        <taxon>Enterobacterales</taxon>
        <taxon>Morganellaceae</taxon>
        <taxon>Providencia</taxon>
    </lineage>
</organism>
<comment type="caution">
    <text evidence="2">The sequence shown here is derived from an EMBL/GenBank/DDBJ whole genome shotgun (WGS) entry which is preliminary data.</text>
</comment>
<name>A0AAV3M8A1_9GAMM</name>
<accession>A0AAV3M8A1</accession>
<proteinExistence type="predicted"/>
<feature type="transmembrane region" description="Helical" evidence="1">
    <location>
        <begin position="107"/>
        <end position="131"/>
    </location>
</feature>
<feature type="transmembrane region" description="Helical" evidence="1">
    <location>
        <begin position="15"/>
        <end position="37"/>
    </location>
</feature>
<evidence type="ECO:0000313" key="3">
    <source>
        <dbReference type="Proteomes" id="UP000022311"/>
    </source>
</evidence>
<dbReference type="PANTHER" id="PTHR34821">
    <property type="entry name" value="INNER MEMBRANE PROTEIN YDCZ"/>
    <property type="match status" value="1"/>
</dbReference>
<keyword evidence="1" id="KW-0472">Membrane</keyword>